<evidence type="ECO:0000313" key="1">
    <source>
        <dbReference type="EMBL" id="TCO08205.1"/>
    </source>
</evidence>
<accession>A0A4R2GIJ1</accession>
<protein>
    <submittedName>
        <fullName evidence="1">Gliding motility associated protein GldN</fullName>
    </submittedName>
</protein>
<dbReference type="NCBIfam" id="TIGR03523">
    <property type="entry name" value="GldN"/>
    <property type="match status" value="1"/>
</dbReference>
<dbReference type="Pfam" id="PF19841">
    <property type="entry name" value="GldN"/>
    <property type="match status" value="1"/>
</dbReference>
<keyword evidence="2" id="KW-1185">Reference proteome</keyword>
<proteinExistence type="predicted"/>
<reference evidence="1 2" key="1">
    <citation type="submission" date="2019-03" db="EMBL/GenBank/DDBJ databases">
        <title>Genomic Encyclopedia of Type Strains, Phase IV (KMG-IV): sequencing the most valuable type-strain genomes for metagenomic binning, comparative biology and taxonomic classification.</title>
        <authorList>
            <person name="Goeker M."/>
        </authorList>
    </citation>
    <scope>NUCLEOTIDE SEQUENCE [LARGE SCALE GENOMIC DNA]</scope>
    <source>
        <strain evidence="1 2">DSM 24179</strain>
    </source>
</reference>
<dbReference type="Proteomes" id="UP000295221">
    <property type="component" value="Unassembled WGS sequence"/>
</dbReference>
<dbReference type="EMBL" id="SLWK01000005">
    <property type="protein sequence ID" value="TCO08205.1"/>
    <property type="molecule type" value="Genomic_DNA"/>
</dbReference>
<comment type="caution">
    <text evidence="1">The sequence shown here is derived from an EMBL/GenBank/DDBJ whole genome shotgun (WGS) entry which is preliminary data.</text>
</comment>
<name>A0A4R2GIJ1_9BACT</name>
<dbReference type="RefSeq" id="WP_132433517.1">
    <property type="nucleotide sequence ID" value="NZ_SLWK01000005.1"/>
</dbReference>
<dbReference type="InterPro" id="IPR019847">
    <property type="entry name" value="Gliding_motility_assoc_GldN"/>
</dbReference>
<gene>
    <name evidence="1" type="ORF">EV194_1057</name>
</gene>
<evidence type="ECO:0000313" key="2">
    <source>
        <dbReference type="Proteomes" id="UP000295221"/>
    </source>
</evidence>
<organism evidence="1 2">
    <name type="scientific">Natronoflexus pectinivorans</name>
    <dbReference type="NCBI Taxonomy" id="682526"/>
    <lineage>
        <taxon>Bacteria</taxon>
        <taxon>Pseudomonadati</taxon>
        <taxon>Bacteroidota</taxon>
        <taxon>Bacteroidia</taxon>
        <taxon>Marinilabiliales</taxon>
        <taxon>Marinilabiliaceae</taxon>
        <taxon>Natronoflexus</taxon>
    </lineage>
</organism>
<sequence>MRKQVFLLVSVFIFGLLILPAESFSQRDGRPVDNIFEKEHITNKRPIPYPSIREADIIWSKRIWRIIDLREKINLPLYYPIAPADDRYSLVGLLMHGIQYEGLPAYSTTDDEFRVRIGINEVNEVMGATTELTEVYNPDTDTYVEMEVTRDVRYDEVRQIMVKEVWFFDKNYSRMDVRILGLCPIREEVNEAGEVVRRQTFWINFPEARDLFARHEVFNPINDAQRRSFDDIFIKRYFSSYIVQESNVHQNRSIEEYAVGIEAILESQRIRDEIFTFEHDLWEW</sequence>
<dbReference type="OrthoDB" id="1141916at2"/>
<dbReference type="AlphaFoldDB" id="A0A4R2GIJ1"/>